<dbReference type="AlphaFoldDB" id="A0A9D4EL41"/>
<organism evidence="2 3">
    <name type="scientific">Dreissena polymorpha</name>
    <name type="common">Zebra mussel</name>
    <name type="synonym">Mytilus polymorpha</name>
    <dbReference type="NCBI Taxonomy" id="45954"/>
    <lineage>
        <taxon>Eukaryota</taxon>
        <taxon>Metazoa</taxon>
        <taxon>Spiralia</taxon>
        <taxon>Lophotrochozoa</taxon>
        <taxon>Mollusca</taxon>
        <taxon>Bivalvia</taxon>
        <taxon>Autobranchia</taxon>
        <taxon>Heteroconchia</taxon>
        <taxon>Euheterodonta</taxon>
        <taxon>Imparidentia</taxon>
        <taxon>Neoheterodontei</taxon>
        <taxon>Myida</taxon>
        <taxon>Dreissenoidea</taxon>
        <taxon>Dreissenidae</taxon>
        <taxon>Dreissena</taxon>
    </lineage>
</organism>
<proteinExistence type="predicted"/>
<protein>
    <submittedName>
        <fullName evidence="2">Uncharacterized protein</fullName>
    </submittedName>
</protein>
<dbReference type="EMBL" id="JAIWYP010000008">
    <property type="protein sequence ID" value="KAH3781364.1"/>
    <property type="molecule type" value="Genomic_DNA"/>
</dbReference>
<feature type="chain" id="PRO_5039116319" evidence="1">
    <location>
        <begin position="24"/>
        <end position="272"/>
    </location>
</feature>
<evidence type="ECO:0000313" key="2">
    <source>
        <dbReference type="EMBL" id="KAH3781364.1"/>
    </source>
</evidence>
<reference evidence="2" key="2">
    <citation type="submission" date="2020-11" db="EMBL/GenBank/DDBJ databases">
        <authorList>
            <person name="McCartney M.A."/>
            <person name="Auch B."/>
            <person name="Kono T."/>
            <person name="Mallez S."/>
            <person name="Becker A."/>
            <person name="Gohl D.M."/>
            <person name="Silverstein K.A.T."/>
            <person name="Koren S."/>
            <person name="Bechman K.B."/>
            <person name="Herman A."/>
            <person name="Abrahante J.E."/>
            <person name="Garbe J."/>
        </authorList>
    </citation>
    <scope>NUCLEOTIDE SEQUENCE</scope>
    <source>
        <strain evidence="2">Duluth1</strain>
        <tissue evidence="2">Whole animal</tissue>
    </source>
</reference>
<dbReference type="Proteomes" id="UP000828390">
    <property type="component" value="Unassembled WGS sequence"/>
</dbReference>
<comment type="caution">
    <text evidence="2">The sequence shown here is derived from an EMBL/GenBank/DDBJ whole genome shotgun (WGS) entry which is preliminary data.</text>
</comment>
<feature type="signal peptide" evidence="1">
    <location>
        <begin position="1"/>
        <end position="23"/>
    </location>
</feature>
<name>A0A9D4EL41_DREPO</name>
<accession>A0A9D4EL41</accession>
<keyword evidence="3" id="KW-1185">Reference proteome</keyword>
<evidence type="ECO:0000313" key="3">
    <source>
        <dbReference type="Proteomes" id="UP000828390"/>
    </source>
</evidence>
<keyword evidence="1" id="KW-0732">Signal</keyword>
<sequence length="272" mass="31506">MCKCQQLFLIHVAITVLIPTSHAEKLSRNVAKSTVESLFNIVTSEQVKRDTPFIPPLFWEKKRGMWESDVRFYFHGHEELFLMREAFKIYDDNMFATAWIASCILESFRYGNGPKPTEEAMTAAVRSIAEYHDKNVNYSNSLMTFWPQKYNATFKAWSSYPYNLHHFFDIAASTNFSAFEQFLDKIGLHDIEVIMARLLASVNGYLHAFMIPPDFDDTFVNLGLGSLLAEMKDEFPETHAQWQSQNTNVTSVFDALKKYAYRPNRMIVISML</sequence>
<gene>
    <name evidence="2" type="ORF">DPMN_159191</name>
</gene>
<reference evidence="2" key="1">
    <citation type="journal article" date="2019" name="bioRxiv">
        <title>The Genome of the Zebra Mussel, Dreissena polymorpha: A Resource for Invasive Species Research.</title>
        <authorList>
            <person name="McCartney M.A."/>
            <person name="Auch B."/>
            <person name="Kono T."/>
            <person name="Mallez S."/>
            <person name="Zhang Y."/>
            <person name="Obille A."/>
            <person name="Becker A."/>
            <person name="Abrahante J.E."/>
            <person name="Garbe J."/>
            <person name="Badalamenti J.P."/>
            <person name="Herman A."/>
            <person name="Mangelson H."/>
            <person name="Liachko I."/>
            <person name="Sullivan S."/>
            <person name="Sone E.D."/>
            <person name="Koren S."/>
            <person name="Silverstein K.A.T."/>
            <person name="Beckman K.B."/>
            <person name="Gohl D.M."/>
        </authorList>
    </citation>
    <scope>NUCLEOTIDE SEQUENCE</scope>
    <source>
        <strain evidence="2">Duluth1</strain>
        <tissue evidence="2">Whole animal</tissue>
    </source>
</reference>
<evidence type="ECO:0000256" key="1">
    <source>
        <dbReference type="SAM" id="SignalP"/>
    </source>
</evidence>